<dbReference type="GO" id="GO:0016491">
    <property type="term" value="F:oxidoreductase activity"/>
    <property type="evidence" value="ECO:0007669"/>
    <property type="project" value="InterPro"/>
</dbReference>
<accession>A0A495XX13</accession>
<dbReference type="GO" id="GO:0005886">
    <property type="term" value="C:plasma membrane"/>
    <property type="evidence" value="ECO:0007669"/>
    <property type="project" value="TreeGrafter"/>
</dbReference>
<dbReference type="PANTHER" id="PTHR39428">
    <property type="entry name" value="F420H(2)-DEPENDENT QUINONE REDUCTASE RV1261C"/>
    <property type="match status" value="1"/>
</dbReference>
<dbReference type="SUPFAM" id="SSF50475">
    <property type="entry name" value="FMN-binding split barrel"/>
    <property type="match status" value="1"/>
</dbReference>
<name>A0A495XX13_9MICO</name>
<dbReference type="Gene3D" id="2.30.110.10">
    <property type="entry name" value="Electron Transport, Fmn-binding Protein, Chain A"/>
    <property type="match status" value="1"/>
</dbReference>
<dbReference type="PANTHER" id="PTHR39428:SF1">
    <property type="entry name" value="F420H(2)-DEPENDENT QUINONE REDUCTASE RV1261C"/>
    <property type="match status" value="1"/>
</dbReference>
<evidence type="ECO:0000313" key="4">
    <source>
        <dbReference type="Proteomes" id="UP000278440"/>
    </source>
</evidence>
<sequence length="140" mass="15495">MSDWNEQVIEEFRANGGHVGGNFAGAPLLLLHSTGAKSGQQRVSPMMYQAVDDGWAVFASYAGLDVNPAWYHNLRAHPEAAIEVAAGDGDGVETIDVTARELAPEEREPVWETQKQRYPGFAEYERKTSRVIPVLVLTRR</sequence>
<evidence type="ECO:0000313" key="3">
    <source>
        <dbReference type="EMBL" id="RKT79121.1"/>
    </source>
</evidence>
<comment type="caution">
    <text evidence="3">The sequence shown here is derived from an EMBL/GenBank/DDBJ whole genome shotgun (WGS) entry which is preliminary data.</text>
</comment>
<dbReference type="AlphaFoldDB" id="A0A495XX13"/>
<evidence type="ECO:0000256" key="2">
    <source>
        <dbReference type="ARBA" id="ARBA00049106"/>
    </source>
</evidence>
<comment type="similarity">
    <text evidence="1">Belongs to the F420H(2)-dependent quinone reductase family.</text>
</comment>
<dbReference type="Proteomes" id="UP000278440">
    <property type="component" value="Unassembled WGS sequence"/>
</dbReference>
<comment type="catalytic activity">
    <reaction evidence="2">
        <text>oxidized coenzyme F420-(gamma-L-Glu)(n) + a quinol + H(+) = reduced coenzyme F420-(gamma-L-Glu)(n) + a quinone</text>
        <dbReference type="Rhea" id="RHEA:39663"/>
        <dbReference type="Rhea" id="RHEA-COMP:12939"/>
        <dbReference type="Rhea" id="RHEA-COMP:14378"/>
        <dbReference type="ChEBI" id="CHEBI:15378"/>
        <dbReference type="ChEBI" id="CHEBI:24646"/>
        <dbReference type="ChEBI" id="CHEBI:132124"/>
        <dbReference type="ChEBI" id="CHEBI:133980"/>
        <dbReference type="ChEBI" id="CHEBI:139511"/>
    </reaction>
</comment>
<dbReference type="Pfam" id="PF04075">
    <property type="entry name" value="F420H2_quin_red"/>
    <property type="match status" value="1"/>
</dbReference>
<dbReference type="OrthoDB" id="8225825at2"/>
<dbReference type="NCBIfam" id="TIGR00026">
    <property type="entry name" value="hi_GC_TIGR00026"/>
    <property type="match status" value="1"/>
</dbReference>
<protein>
    <submittedName>
        <fullName evidence="3">Deazaflavin-dependent oxidoreductase (Nitroreductase family)</fullName>
    </submittedName>
</protein>
<dbReference type="InterPro" id="IPR004378">
    <property type="entry name" value="F420H2_quin_Rdtase"/>
</dbReference>
<dbReference type="GO" id="GO:0070967">
    <property type="term" value="F:coenzyme F420 binding"/>
    <property type="evidence" value="ECO:0007669"/>
    <property type="project" value="TreeGrafter"/>
</dbReference>
<reference evidence="3 4" key="1">
    <citation type="submission" date="2018-10" db="EMBL/GenBank/DDBJ databases">
        <title>Sequencing the genomes of 1000 actinobacteria strains.</title>
        <authorList>
            <person name="Klenk H.-P."/>
        </authorList>
    </citation>
    <scope>NUCLEOTIDE SEQUENCE [LARGE SCALE GENOMIC DNA]</scope>
    <source>
        <strain evidence="3 4">DSM 44267</strain>
    </source>
</reference>
<dbReference type="RefSeq" id="WP_121033779.1">
    <property type="nucleotide sequence ID" value="NZ_RBXT01000001.1"/>
</dbReference>
<dbReference type="EMBL" id="RBXT01000001">
    <property type="protein sequence ID" value="RKT79121.1"/>
    <property type="molecule type" value="Genomic_DNA"/>
</dbReference>
<gene>
    <name evidence="3" type="ORF">DFJ68_2577</name>
</gene>
<proteinExistence type="inferred from homology"/>
<keyword evidence="4" id="KW-1185">Reference proteome</keyword>
<organism evidence="3 4">
    <name type="scientific">Terracoccus luteus</name>
    <dbReference type="NCBI Taxonomy" id="53356"/>
    <lineage>
        <taxon>Bacteria</taxon>
        <taxon>Bacillati</taxon>
        <taxon>Actinomycetota</taxon>
        <taxon>Actinomycetes</taxon>
        <taxon>Micrococcales</taxon>
        <taxon>Intrasporangiaceae</taxon>
        <taxon>Terracoccus</taxon>
    </lineage>
</organism>
<dbReference type="InterPro" id="IPR012349">
    <property type="entry name" value="Split_barrel_FMN-bd"/>
</dbReference>
<evidence type="ECO:0000256" key="1">
    <source>
        <dbReference type="ARBA" id="ARBA00008710"/>
    </source>
</evidence>